<reference evidence="2" key="1">
    <citation type="submission" date="2016-10" db="EMBL/GenBank/DDBJ databases">
        <authorList>
            <person name="Benchimol M."/>
            <person name="Almeida L.G."/>
            <person name="Vasconcelos A.T."/>
            <person name="Perreira-Neves A."/>
            <person name="Rosa I.A."/>
            <person name="Tasca T."/>
            <person name="Bogo M.R."/>
            <person name="de Souza W."/>
        </authorList>
    </citation>
    <scope>NUCLEOTIDE SEQUENCE [LARGE SCALE GENOMIC DNA]</scope>
    <source>
        <strain evidence="2">K</strain>
    </source>
</reference>
<feature type="compositionally biased region" description="Basic and acidic residues" evidence="1">
    <location>
        <begin position="849"/>
        <end position="861"/>
    </location>
</feature>
<feature type="compositionally biased region" description="Polar residues" evidence="1">
    <location>
        <begin position="335"/>
        <end position="347"/>
    </location>
</feature>
<feature type="compositionally biased region" description="Basic residues" evidence="1">
    <location>
        <begin position="862"/>
        <end position="874"/>
    </location>
</feature>
<dbReference type="AlphaFoldDB" id="A0A1J4KYV7"/>
<feature type="region of interest" description="Disordered" evidence="1">
    <location>
        <begin position="426"/>
        <end position="453"/>
    </location>
</feature>
<feature type="compositionally biased region" description="Low complexity" evidence="1">
    <location>
        <begin position="167"/>
        <end position="179"/>
    </location>
</feature>
<organism evidence="2 3">
    <name type="scientific">Tritrichomonas foetus</name>
    <dbReference type="NCBI Taxonomy" id="1144522"/>
    <lineage>
        <taxon>Eukaryota</taxon>
        <taxon>Metamonada</taxon>
        <taxon>Parabasalia</taxon>
        <taxon>Tritrichomonadida</taxon>
        <taxon>Tritrichomonadidae</taxon>
        <taxon>Tritrichomonas</taxon>
    </lineage>
</organism>
<feature type="region of interest" description="Disordered" evidence="1">
    <location>
        <begin position="1"/>
        <end position="410"/>
    </location>
</feature>
<feature type="region of interest" description="Disordered" evidence="1">
    <location>
        <begin position="468"/>
        <end position="889"/>
    </location>
</feature>
<evidence type="ECO:0000313" key="3">
    <source>
        <dbReference type="Proteomes" id="UP000179807"/>
    </source>
</evidence>
<feature type="compositionally biased region" description="Polar residues" evidence="1">
    <location>
        <begin position="74"/>
        <end position="115"/>
    </location>
</feature>
<feature type="compositionally biased region" description="Basic and acidic residues" evidence="1">
    <location>
        <begin position="689"/>
        <end position="709"/>
    </location>
</feature>
<sequence>MDSALTDQEQDQKQVTIEDSQKPEPVNAPKPLVPPEESHAHDSDLDALMNDTLPLDHQNENIVTDNELDDIMNKIQNTTKKPNKQNDFANRTLPSKPYQLSFSSKSEMNVPSRKTPQTEKRKRKAEWPFEDFSDSPKKFSPVFFPKKNSKSSSPDSNQNNTKTQVYSQQNSQSNSQQNSPHDFTVQSPIRRSQQQKHVLSPSLYPSVTEDSWMNHSPNKPQKENSSSSPKSSLYMNVLDDVSPRKSSPPRTTPIFNSSALYPSSSSKKKSPISGKASKRKEKAKPTTPINTNAMSKKEMDKYSPKVWSVSPSKDPNGKPILKQKDAPVKRPWEKSPSNQGKPNPNHNDNAKENASSNADLSLNSDLTLPSEKDLSSITNKLSSPKSNKFGLTNTHELSEHLNDTSPKLSKIDEELLKIEKELEEEMEKEQNNNYANEKEIIPNEYQETNKFESKDDAEIRQILDEVIKEASEPVNSEKETELKIEPESDSDEDFELVQKSDKLIVASKSPTKVPDITKETSETEKQQIKLVRQSPTKSSSKTPSKSPARGSAKSTRQRKQNQQPIIQQKKHVQQKINNEVPPKPELVDTETETEKIESDSQNNKDEIILESNQSIRSGSPSRKSSLSRKSSKHSTSAKEPTQTKSTSVKSSPNKSSQSPRRRQHSETNETSDRKVKASPASESHRRRTLKEETKVAPITERSRNEENVNKPHVLTNKPTKNKNHKVNDEQENGSVHENSSVTPYRESLYPRKFEAKDMHNPQSNNTYKNDQRSSFNDNNNLTRTNETMTIMFDASPIKNKPSEREVNPYLRPDQIEQMQRMQIRQQEMLEKKKQKEEEERQRKERKKRMLEQSRKEFSEMSKRKHRHNDKHHDHKHSDNNKKEKHADEDIKLSDLTSSYSSQNVDKDSFDASLSSSSSSDLDRIFDDFGSEQPFDPVSDQYRKIAIRNYKADDDDDDDDNEEFENFNNLAAMKRRYDQKPSNRLKPSFITSYVLNRRNLNCSYLPKDNNNYNFNNNHNNNYQNNYQNNYNNNYNHYNNNNYNYNRADNNNIYGFKFEAFTPKYDNQFNLYGNNDGAYRPEPIGWNTKFNVNNNNYYNNNNNYNYNNFNNKYGGGGGRMFDNDTRSPRYGIFRQNKY</sequence>
<feature type="compositionally biased region" description="Basic residues" evidence="1">
    <location>
        <begin position="266"/>
        <end position="282"/>
    </location>
</feature>
<feature type="compositionally biased region" description="Polar residues" evidence="1">
    <location>
        <begin position="732"/>
        <end position="742"/>
    </location>
</feature>
<feature type="compositionally biased region" description="Low complexity" evidence="1">
    <location>
        <begin position="815"/>
        <end position="826"/>
    </location>
</feature>
<keyword evidence="3" id="KW-1185">Reference proteome</keyword>
<evidence type="ECO:0000313" key="2">
    <source>
        <dbReference type="EMBL" id="OHT14765.1"/>
    </source>
</evidence>
<dbReference type="EMBL" id="MLAK01000325">
    <property type="protein sequence ID" value="OHT14765.1"/>
    <property type="molecule type" value="Genomic_DNA"/>
</dbReference>
<feature type="compositionally biased region" description="Low complexity" evidence="1">
    <location>
        <begin position="353"/>
        <end position="366"/>
    </location>
</feature>
<dbReference type="GeneID" id="94825767"/>
<accession>A0A1J4KYV7</accession>
<feature type="compositionally biased region" description="Low complexity" evidence="1">
    <location>
        <begin position="244"/>
        <end position="265"/>
    </location>
</feature>
<feature type="compositionally biased region" description="Low complexity" evidence="1">
    <location>
        <begin position="643"/>
        <end position="658"/>
    </location>
</feature>
<feature type="compositionally biased region" description="Low complexity" evidence="1">
    <location>
        <begin position="138"/>
        <end position="160"/>
    </location>
</feature>
<dbReference type="VEuPathDB" id="TrichDB:TRFO_03044"/>
<feature type="compositionally biased region" description="Basic and acidic residues" evidence="1">
    <location>
        <begin position="748"/>
        <end position="759"/>
    </location>
</feature>
<protein>
    <submittedName>
        <fullName evidence="2">Uncharacterized protein</fullName>
    </submittedName>
</protein>
<feature type="compositionally biased region" description="Basic and acidic residues" evidence="1">
    <location>
        <begin position="875"/>
        <end position="889"/>
    </location>
</feature>
<feature type="compositionally biased region" description="Low complexity" evidence="1">
    <location>
        <begin position="534"/>
        <end position="547"/>
    </location>
</feature>
<feature type="compositionally biased region" description="Polar residues" evidence="1">
    <location>
        <begin position="180"/>
        <end position="215"/>
    </location>
</feature>
<feature type="compositionally biased region" description="Low complexity" evidence="1">
    <location>
        <begin position="216"/>
        <end position="232"/>
    </location>
</feature>
<feature type="compositionally biased region" description="Polar residues" evidence="1">
    <location>
        <begin position="760"/>
        <end position="788"/>
    </location>
</feature>
<evidence type="ECO:0000256" key="1">
    <source>
        <dbReference type="SAM" id="MobiDB-lite"/>
    </source>
</evidence>
<feature type="compositionally biased region" description="Basic and acidic residues" evidence="1">
    <location>
        <begin position="468"/>
        <end position="486"/>
    </location>
</feature>
<gene>
    <name evidence="2" type="ORF">TRFO_03044</name>
</gene>
<dbReference type="RefSeq" id="XP_068367901.1">
    <property type="nucleotide sequence ID" value="XM_068491063.1"/>
</dbReference>
<feature type="compositionally biased region" description="Basic and acidic residues" evidence="1">
    <location>
        <begin position="322"/>
        <end position="333"/>
    </location>
</feature>
<feature type="compositionally biased region" description="Basic and acidic residues" evidence="1">
    <location>
        <begin position="827"/>
        <end position="842"/>
    </location>
</feature>
<comment type="caution">
    <text evidence="2">The sequence shown here is derived from an EMBL/GenBank/DDBJ whole genome shotgun (WGS) entry which is preliminary data.</text>
</comment>
<feature type="compositionally biased region" description="Low complexity" evidence="1">
    <location>
        <begin position="614"/>
        <end position="624"/>
    </location>
</feature>
<feature type="compositionally biased region" description="Polar residues" evidence="1">
    <location>
        <begin position="375"/>
        <end position="395"/>
    </location>
</feature>
<name>A0A1J4KYV7_9EUKA</name>
<feature type="compositionally biased region" description="Basic and acidic residues" evidence="1">
    <location>
        <begin position="515"/>
        <end position="527"/>
    </location>
</feature>
<feature type="compositionally biased region" description="Basic and acidic residues" evidence="1">
    <location>
        <begin position="664"/>
        <end position="675"/>
    </location>
</feature>
<feature type="region of interest" description="Disordered" evidence="1">
    <location>
        <begin position="899"/>
        <end position="918"/>
    </location>
</feature>
<feature type="compositionally biased region" description="Basic and acidic residues" evidence="1">
    <location>
        <begin position="436"/>
        <end position="453"/>
    </location>
</feature>
<dbReference type="Proteomes" id="UP000179807">
    <property type="component" value="Unassembled WGS sequence"/>
</dbReference>
<feature type="compositionally biased region" description="Basic and acidic residues" evidence="1">
    <location>
        <begin position="592"/>
        <end position="607"/>
    </location>
</feature>
<proteinExistence type="predicted"/>